<reference evidence="1 2" key="1">
    <citation type="journal article" date="2017" name="Curr. Biol.">
        <title>The Evolution of Venom by Co-option of Single-Copy Genes.</title>
        <authorList>
            <person name="Martinson E.O."/>
            <person name="Mrinalini"/>
            <person name="Kelkar Y.D."/>
            <person name="Chang C.H."/>
            <person name="Werren J.H."/>
        </authorList>
    </citation>
    <scope>NUCLEOTIDE SEQUENCE [LARGE SCALE GENOMIC DNA]</scope>
    <source>
        <strain evidence="1 2">Alberta</strain>
        <tissue evidence="1">Whole body</tissue>
    </source>
</reference>
<accession>A0A232EZ69</accession>
<comment type="caution">
    <text evidence="1">The sequence shown here is derived from an EMBL/GenBank/DDBJ whole genome shotgun (WGS) entry which is preliminary data.</text>
</comment>
<keyword evidence="2" id="KW-1185">Reference proteome</keyword>
<dbReference type="Proteomes" id="UP000215335">
    <property type="component" value="Unassembled WGS sequence"/>
</dbReference>
<name>A0A232EZ69_9HYME</name>
<sequence>MDLKSYFTTDEEFQELEHRDATTNIIGYIDSILAPHEAGSNNDLLLKFGVSTGTKRIEVLIWGLSLINKYLSSLLSNRVKLQELEHRDATTNIIGYIDSILAPHEAGSNIDLLLKFGVSTGTKRIEVLIWGLSLINKYLSSLLSNRELEHRDATTLFFILIRNKSCVYFYFLRNIIGYIDSILTPHEAGSNNDLLLKFGVSTGTKRIEVLIWGLSLINKYLSSLLSNRAIDINGAYCKEVHQTNARVAKLQELEHRDATTNIIGYIDSILAPHEAGSNIDLLLKFGVSTGTKRIEVLIWGLSLINKYLSSLLSNRAIDINGAYCKEVHQTNARVASNLVPFELIIKEYTEISFLVYYNLNNSITNDVKSVSFEDIHAVEGLIGYIRSKFAFTHNRNGNMTYGLGAITDKVRKLTIQVKQFAESKLELGDYVTVRGSVTGQDSLVKIFCDSMNDISLNTQVESLSLEDIRQGNRPVKRARNSLVKIFCDSMNDISLNTQVESLSLEDIRRGNRPVKRARSGQKKILFYTRV</sequence>
<dbReference type="AlphaFoldDB" id="A0A232EZ69"/>
<evidence type="ECO:0000313" key="2">
    <source>
        <dbReference type="Proteomes" id="UP000215335"/>
    </source>
</evidence>
<organism evidence="1 2">
    <name type="scientific">Trichomalopsis sarcophagae</name>
    <dbReference type="NCBI Taxonomy" id="543379"/>
    <lineage>
        <taxon>Eukaryota</taxon>
        <taxon>Metazoa</taxon>
        <taxon>Ecdysozoa</taxon>
        <taxon>Arthropoda</taxon>
        <taxon>Hexapoda</taxon>
        <taxon>Insecta</taxon>
        <taxon>Pterygota</taxon>
        <taxon>Neoptera</taxon>
        <taxon>Endopterygota</taxon>
        <taxon>Hymenoptera</taxon>
        <taxon>Apocrita</taxon>
        <taxon>Proctotrupomorpha</taxon>
        <taxon>Chalcidoidea</taxon>
        <taxon>Pteromalidae</taxon>
        <taxon>Pteromalinae</taxon>
        <taxon>Trichomalopsis</taxon>
    </lineage>
</organism>
<gene>
    <name evidence="1" type="ORF">TSAR_016762</name>
</gene>
<proteinExistence type="predicted"/>
<dbReference type="EMBL" id="NNAY01001517">
    <property type="protein sequence ID" value="OXU23714.1"/>
    <property type="molecule type" value="Genomic_DNA"/>
</dbReference>
<protein>
    <submittedName>
        <fullName evidence="1">Uncharacterized protein</fullName>
    </submittedName>
</protein>
<evidence type="ECO:0000313" key="1">
    <source>
        <dbReference type="EMBL" id="OXU23714.1"/>
    </source>
</evidence>